<dbReference type="PANTHER" id="PTHR48111">
    <property type="entry name" value="REGULATOR OF RPOS"/>
    <property type="match status" value="1"/>
</dbReference>
<dbReference type="Pfam" id="PF00486">
    <property type="entry name" value="Trans_reg_C"/>
    <property type="match status" value="1"/>
</dbReference>
<dbReference type="Gene3D" id="3.40.50.2300">
    <property type="match status" value="1"/>
</dbReference>
<evidence type="ECO:0000256" key="3">
    <source>
        <dbReference type="ARBA" id="ARBA00023015"/>
    </source>
</evidence>
<dbReference type="PROSITE" id="PS51755">
    <property type="entry name" value="OMPR_PHOB"/>
    <property type="match status" value="1"/>
</dbReference>
<keyword evidence="5" id="KW-0804">Transcription</keyword>
<sequence>MQEKILLVDDEKEIISFMRDALEDEGYDVLCAYDGKEALTKLKERPDLILLDVMMPEMDGFELCELIRKNVSCPILFLSAKQTEQDRIKGLLVGGDDYLIKPFSMKELKMRIYAHLRREKRTESTAYNRLHFGYLTIDLDGYQILYNNEKLPFTSREFELLHFLALHPGQVFTREQLYEKIWGYDAEGDSSTVTEHIKKIRAKLSKYKGCRDYISTVWGIGYKWVS</sequence>
<dbReference type="EMBL" id="FOXX01000009">
    <property type="protein sequence ID" value="SFQ79293.1"/>
    <property type="molecule type" value="Genomic_DNA"/>
</dbReference>
<dbReference type="SMART" id="SM00448">
    <property type="entry name" value="REC"/>
    <property type="match status" value="1"/>
</dbReference>
<feature type="domain" description="OmpR/PhoB-type" evidence="9">
    <location>
        <begin position="127"/>
        <end position="226"/>
    </location>
</feature>
<evidence type="ECO:0000256" key="1">
    <source>
        <dbReference type="ARBA" id="ARBA00022553"/>
    </source>
</evidence>
<dbReference type="Pfam" id="PF00072">
    <property type="entry name" value="Response_reg"/>
    <property type="match status" value="1"/>
</dbReference>
<evidence type="ECO:0000256" key="5">
    <source>
        <dbReference type="ARBA" id="ARBA00023163"/>
    </source>
</evidence>
<evidence type="ECO:0000256" key="6">
    <source>
        <dbReference type="PROSITE-ProRule" id="PRU00169"/>
    </source>
</evidence>
<dbReference type="GO" id="GO:0003677">
    <property type="term" value="F:DNA binding"/>
    <property type="evidence" value="ECO:0007669"/>
    <property type="project" value="UniProtKB-KW"/>
</dbReference>
<feature type="DNA-binding region" description="OmpR/PhoB-type" evidence="7">
    <location>
        <begin position="127"/>
        <end position="226"/>
    </location>
</feature>
<evidence type="ECO:0000256" key="4">
    <source>
        <dbReference type="ARBA" id="ARBA00023125"/>
    </source>
</evidence>
<evidence type="ECO:0000259" key="9">
    <source>
        <dbReference type="PROSITE" id="PS51755"/>
    </source>
</evidence>
<dbReference type="InterPro" id="IPR001867">
    <property type="entry name" value="OmpR/PhoB-type_DNA-bd"/>
</dbReference>
<organism evidence="10 11">
    <name type="scientific">Priestia endophytica DSM 13796</name>
    <dbReference type="NCBI Taxonomy" id="1121089"/>
    <lineage>
        <taxon>Bacteria</taxon>
        <taxon>Bacillati</taxon>
        <taxon>Bacillota</taxon>
        <taxon>Bacilli</taxon>
        <taxon>Bacillales</taxon>
        <taxon>Bacillaceae</taxon>
        <taxon>Priestia</taxon>
    </lineage>
</organism>
<dbReference type="Gene3D" id="6.10.250.690">
    <property type="match status" value="1"/>
</dbReference>
<feature type="modified residue" description="4-aspartylphosphate" evidence="6">
    <location>
        <position position="52"/>
    </location>
</feature>
<dbReference type="RefSeq" id="WP_061805868.1">
    <property type="nucleotide sequence ID" value="NZ_FOXX01000009.1"/>
</dbReference>
<keyword evidence="11" id="KW-1185">Reference proteome</keyword>
<dbReference type="InterPro" id="IPR011006">
    <property type="entry name" value="CheY-like_superfamily"/>
</dbReference>
<dbReference type="PROSITE" id="PS50110">
    <property type="entry name" value="RESPONSE_REGULATORY"/>
    <property type="match status" value="1"/>
</dbReference>
<dbReference type="SUPFAM" id="SSF52172">
    <property type="entry name" value="CheY-like"/>
    <property type="match status" value="1"/>
</dbReference>
<evidence type="ECO:0000313" key="11">
    <source>
        <dbReference type="Proteomes" id="UP000182762"/>
    </source>
</evidence>
<dbReference type="InterPro" id="IPR036388">
    <property type="entry name" value="WH-like_DNA-bd_sf"/>
</dbReference>
<dbReference type="CDD" id="cd00383">
    <property type="entry name" value="trans_reg_C"/>
    <property type="match status" value="1"/>
</dbReference>
<dbReference type="GeneID" id="93712132"/>
<feature type="domain" description="Response regulatory" evidence="8">
    <location>
        <begin position="4"/>
        <end position="116"/>
    </location>
</feature>
<dbReference type="Gene3D" id="1.10.10.10">
    <property type="entry name" value="Winged helix-like DNA-binding domain superfamily/Winged helix DNA-binding domain"/>
    <property type="match status" value="1"/>
</dbReference>
<evidence type="ECO:0000256" key="2">
    <source>
        <dbReference type="ARBA" id="ARBA00023012"/>
    </source>
</evidence>
<proteinExistence type="predicted"/>
<gene>
    <name evidence="10" type="ORF">SAMN02745910_03536</name>
</gene>
<dbReference type="InterPro" id="IPR039420">
    <property type="entry name" value="WalR-like"/>
</dbReference>
<evidence type="ECO:0000256" key="7">
    <source>
        <dbReference type="PROSITE-ProRule" id="PRU01091"/>
    </source>
</evidence>
<keyword evidence="1 6" id="KW-0597">Phosphoprotein</keyword>
<dbReference type="SMART" id="SM00862">
    <property type="entry name" value="Trans_reg_C"/>
    <property type="match status" value="1"/>
</dbReference>
<keyword evidence="2" id="KW-0902">Two-component regulatory system</keyword>
<name>A0A1I6BEC6_9BACI</name>
<dbReference type="Proteomes" id="UP000182762">
    <property type="component" value="Unassembled WGS sequence"/>
</dbReference>
<comment type="caution">
    <text evidence="10">The sequence shown here is derived from an EMBL/GenBank/DDBJ whole genome shotgun (WGS) entry which is preliminary data.</text>
</comment>
<keyword evidence="3" id="KW-0805">Transcription regulation</keyword>
<dbReference type="InterPro" id="IPR001789">
    <property type="entry name" value="Sig_transdc_resp-reg_receiver"/>
</dbReference>
<protein>
    <submittedName>
        <fullName evidence="10">DNA-binding response regulator, OmpR family, contains REC and winged-helix (WHTH) domain</fullName>
    </submittedName>
</protein>
<dbReference type="CDD" id="cd17574">
    <property type="entry name" value="REC_OmpR"/>
    <property type="match status" value="1"/>
</dbReference>
<accession>A0A1I6BEC6</accession>
<dbReference type="PANTHER" id="PTHR48111:SF2">
    <property type="entry name" value="RESPONSE REGULATOR SAER"/>
    <property type="match status" value="1"/>
</dbReference>
<evidence type="ECO:0000259" key="8">
    <source>
        <dbReference type="PROSITE" id="PS50110"/>
    </source>
</evidence>
<reference evidence="10 11" key="1">
    <citation type="submission" date="2016-10" db="EMBL/GenBank/DDBJ databases">
        <authorList>
            <person name="Varghese N."/>
            <person name="Submissions S."/>
        </authorList>
    </citation>
    <scope>NUCLEOTIDE SEQUENCE [LARGE SCALE GENOMIC DNA]</scope>
    <source>
        <strain evidence="10 11">DSM 13796</strain>
    </source>
</reference>
<keyword evidence="4 7" id="KW-0238">DNA-binding</keyword>
<evidence type="ECO:0000313" key="10">
    <source>
        <dbReference type="EMBL" id="SFQ79293.1"/>
    </source>
</evidence>